<organism evidence="1 2">
    <name type="scientific">Prorocentrum cordatum</name>
    <dbReference type="NCBI Taxonomy" id="2364126"/>
    <lineage>
        <taxon>Eukaryota</taxon>
        <taxon>Sar</taxon>
        <taxon>Alveolata</taxon>
        <taxon>Dinophyceae</taxon>
        <taxon>Prorocentrales</taxon>
        <taxon>Prorocentraceae</taxon>
        <taxon>Prorocentrum</taxon>
    </lineage>
</organism>
<dbReference type="EMBL" id="CAUYUJ010002003">
    <property type="protein sequence ID" value="CAK0798736.1"/>
    <property type="molecule type" value="Genomic_DNA"/>
</dbReference>
<reference evidence="1" key="1">
    <citation type="submission" date="2023-10" db="EMBL/GenBank/DDBJ databases">
        <authorList>
            <person name="Chen Y."/>
            <person name="Shah S."/>
            <person name="Dougan E. K."/>
            <person name="Thang M."/>
            <person name="Chan C."/>
        </authorList>
    </citation>
    <scope>NUCLEOTIDE SEQUENCE [LARGE SCALE GENOMIC DNA]</scope>
</reference>
<feature type="non-terminal residue" evidence="1">
    <location>
        <position position="53"/>
    </location>
</feature>
<sequence length="53" mass="6208">NSIFNERSTRVSRLARSSRAVRLIRVSRMARAARLVPHLMALFRRQNTKLGRM</sequence>
<evidence type="ECO:0000313" key="1">
    <source>
        <dbReference type="EMBL" id="CAK0798736.1"/>
    </source>
</evidence>
<feature type="non-terminal residue" evidence="1">
    <location>
        <position position="1"/>
    </location>
</feature>
<comment type="caution">
    <text evidence="1">The sequence shown here is derived from an EMBL/GenBank/DDBJ whole genome shotgun (WGS) entry which is preliminary data.</text>
</comment>
<accession>A0ABN9Q646</accession>
<keyword evidence="2" id="KW-1185">Reference proteome</keyword>
<dbReference type="Proteomes" id="UP001189429">
    <property type="component" value="Unassembled WGS sequence"/>
</dbReference>
<name>A0ABN9Q646_9DINO</name>
<protein>
    <submittedName>
        <fullName evidence="1">Uncharacterized protein</fullName>
    </submittedName>
</protein>
<proteinExistence type="predicted"/>
<gene>
    <name evidence="1" type="ORF">PCOR1329_LOCUS7404</name>
</gene>
<evidence type="ECO:0000313" key="2">
    <source>
        <dbReference type="Proteomes" id="UP001189429"/>
    </source>
</evidence>